<evidence type="ECO:0000256" key="1">
    <source>
        <dbReference type="SAM" id="MobiDB-lite"/>
    </source>
</evidence>
<reference evidence="2 3" key="1">
    <citation type="submission" date="2021-01" db="EMBL/GenBank/DDBJ databases">
        <title>Whole genome shotgun sequence of Catellatospora coxensis NBRC 107359.</title>
        <authorList>
            <person name="Komaki H."/>
            <person name="Tamura T."/>
        </authorList>
    </citation>
    <scope>NUCLEOTIDE SEQUENCE [LARGE SCALE GENOMIC DNA]</scope>
    <source>
        <strain evidence="2 3">NBRC 107359</strain>
    </source>
</reference>
<accession>A0A8J3KSA6</accession>
<dbReference type="AlphaFoldDB" id="A0A8J3KSA6"/>
<evidence type="ECO:0000313" key="2">
    <source>
        <dbReference type="EMBL" id="GIG06230.1"/>
    </source>
</evidence>
<dbReference type="Proteomes" id="UP000630887">
    <property type="component" value="Unassembled WGS sequence"/>
</dbReference>
<organism evidence="2 3">
    <name type="scientific">Catellatospora coxensis</name>
    <dbReference type="NCBI Taxonomy" id="310354"/>
    <lineage>
        <taxon>Bacteria</taxon>
        <taxon>Bacillati</taxon>
        <taxon>Actinomycetota</taxon>
        <taxon>Actinomycetes</taxon>
        <taxon>Micromonosporales</taxon>
        <taxon>Micromonosporaceae</taxon>
        <taxon>Catellatospora</taxon>
    </lineage>
</organism>
<proteinExistence type="predicted"/>
<comment type="caution">
    <text evidence="2">The sequence shown here is derived from an EMBL/GenBank/DDBJ whole genome shotgun (WGS) entry which is preliminary data.</text>
</comment>
<dbReference type="RefSeq" id="WP_203692612.1">
    <property type="nucleotide sequence ID" value="NZ_BAAALC010000015.1"/>
</dbReference>
<protein>
    <submittedName>
        <fullName evidence="2">Uncharacterized protein</fullName>
    </submittedName>
</protein>
<dbReference type="EMBL" id="BONI01000021">
    <property type="protein sequence ID" value="GIG06230.1"/>
    <property type="molecule type" value="Genomic_DNA"/>
</dbReference>
<feature type="region of interest" description="Disordered" evidence="1">
    <location>
        <begin position="1"/>
        <end position="39"/>
    </location>
</feature>
<name>A0A8J3KSA6_9ACTN</name>
<keyword evidence="3" id="KW-1185">Reference proteome</keyword>
<sequence>MARSGGAWHKADRTEVRHPPLPVQAADLTGAYSSGGGRPARSLADLQQLLGELRRFYADAARGDEAVGYRYG</sequence>
<gene>
    <name evidence="2" type="ORF">Cco03nite_29300</name>
</gene>
<feature type="compositionally biased region" description="Basic and acidic residues" evidence="1">
    <location>
        <begin position="9"/>
        <end position="18"/>
    </location>
</feature>
<evidence type="ECO:0000313" key="3">
    <source>
        <dbReference type="Proteomes" id="UP000630887"/>
    </source>
</evidence>